<dbReference type="EMBL" id="KL367558">
    <property type="protein sequence ID" value="KFD64243.1"/>
    <property type="molecule type" value="Genomic_DNA"/>
</dbReference>
<accession>A0A085N447</accession>
<dbReference type="Proteomes" id="UP000030758">
    <property type="component" value="Unassembled WGS sequence"/>
</dbReference>
<gene>
    <name evidence="2" type="ORF">M513_12207</name>
    <name evidence="3" type="ORF">M514_12207</name>
</gene>
<evidence type="ECO:0000313" key="3">
    <source>
        <dbReference type="EMBL" id="KFD64243.1"/>
    </source>
</evidence>
<feature type="region of interest" description="Disordered" evidence="1">
    <location>
        <begin position="1"/>
        <end position="49"/>
    </location>
</feature>
<dbReference type="Proteomes" id="UP000030764">
    <property type="component" value="Unassembled WGS sequence"/>
</dbReference>
<organism evidence="3">
    <name type="scientific">Trichuris suis</name>
    <name type="common">pig whipworm</name>
    <dbReference type="NCBI Taxonomy" id="68888"/>
    <lineage>
        <taxon>Eukaryota</taxon>
        <taxon>Metazoa</taxon>
        <taxon>Ecdysozoa</taxon>
        <taxon>Nematoda</taxon>
        <taxon>Enoplea</taxon>
        <taxon>Dorylaimia</taxon>
        <taxon>Trichinellida</taxon>
        <taxon>Trichuridae</taxon>
        <taxon>Trichuris</taxon>
    </lineage>
</organism>
<dbReference type="EMBL" id="KL363347">
    <property type="protein sequence ID" value="KFD46917.1"/>
    <property type="molecule type" value="Genomic_DNA"/>
</dbReference>
<name>A0A085N447_9BILA</name>
<evidence type="ECO:0000313" key="2">
    <source>
        <dbReference type="EMBL" id="KFD46917.1"/>
    </source>
</evidence>
<protein>
    <submittedName>
        <fullName evidence="3">Uncharacterized protein</fullName>
    </submittedName>
</protein>
<reference evidence="3 4" key="1">
    <citation type="journal article" date="2014" name="Nat. Genet.">
        <title>Genome and transcriptome of the porcine whipworm Trichuris suis.</title>
        <authorList>
            <person name="Jex A.R."/>
            <person name="Nejsum P."/>
            <person name="Schwarz E.M."/>
            <person name="Hu L."/>
            <person name="Young N.D."/>
            <person name="Hall R.S."/>
            <person name="Korhonen P.K."/>
            <person name="Liao S."/>
            <person name="Thamsborg S."/>
            <person name="Xia J."/>
            <person name="Xu P."/>
            <person name="Wang S."/>
            <person name="Scheerlinck J.P."/>
            <person name="Hofmann A."/>
            <person name="Sternberg P.W."/>
            <person name="Wang J."/>
            <person name="Gasser R.B."/>
        </authorList>
    </citation>
    <scope>NUCLEOTIDE SEQUENCE [LARGE SCALE GENOMIC DNA]</scope>
    <source>
        <strain evidence="3">DCEP-RM93F</strain>
        <strain evidence="2">DCEP-RM93M</strain>
    </source>
</reference>
<keyword evidence="4" id="KW-1185">Reference proteome</keyword>
<dbReference type="AlphaFoldDB" id="A0A085N447"/>
<evidence type="ECO:0000313" key="4">
    <source>
        <dbReference type="Proteomes" id="UP000030764"/>
    </source>
</evidence>
<proteinExistence type="predicted"/>
<sequence length="117" mass="12697">MVRTRGGKSESADIEQEPGSISGDDVKEENTGSAACEGQASAWQGRGGPWCQPPRMFSPSMDVEVWLGRLGDYLSANAIPKALWALTLKSLVDDRIYGNLNALGPDCTYDQLTSYLR</sequence>
<evidence type="ECO:0000256" key="1">
    <source>
        <dbReference type="SAM" id="MobiDB-lite"/>
    </source>
</evidence>